<sequence>MSINLPEGLKVSEQDVLTALATRLYDTGKVTIEQAAGLVGCTTSTFIEELTAQSLQESATATYLY</sequence>
<dbReference type="InterPro" id="IPR005368">
    <property type="entry name" value="UPF0175"/>
</dbReference>
<dbReference type="RefSeq" id="WP_194111808.1">
    <property type="nucleotide sequence ID" value="NZ_JADFFL010000004.1"/>
</dbReference>
<protein>
    <submittedName>
        <fullName evidence="1">UPF0175 family protein</fullName>
    </submittedName>
</protein>
<comment type="caution">
    <text evidence="1">The sequence shown here is derived from an EMBL/GenBank/DDBJ whole genome shotgun (WGS) entry which is preliminary data.</text>
</comment>
<dbReference type="EMBL" id="JADFFL010000004">
    <property type="protein sequence ID" value="MBE9662593.1"/>
    <property type="molecule type" value="Genomic_DNA"/>
</dbReference>
<accession>A0A929KY42</accession>
<keyword evidence="2" id="KW-1185">Reference proteome</keyword>
<evidence type="ECO:0000313" key="2">
    <source>
        <dbReference type="Proteomes" id="UP000622475"/>
    </source>
</evidence>
<name>A0A929KY42_9SPHI</name>
<organism evidence="1 2">
    <name type="scientific">Mucilaginibacter myungsuensis</name>
    <dbReference type="NCBI Taxonomy" id="649104"/>
    <lineage>
        <taxon>Bacteria</taxon>
        <taxon>Pseudomonadati</taxon>
        <taxon>Bacteroidota</taxon>
        <taxon>Sphingobacteriia</taxon>
        <taxon>Sphingobacteriales</taxon>
        <taxon>Sphingobacteriaceae</taxon>
        <taxon>Mucilaginibacter</taxon>
    </lineage>
</organism>
<dbReference type="AlphaFoldDB" id="A0A929KY42"/>
<reference evidence="1" key="1">
    <citation type="submission" date="2020-10" db="EMBL/GenBank/DDBJ databases">
        <title>Mucilaginibacter mali sp. nov., isolated from rhizosphere soil of apple orchard.</title>
        <authorList>
            <person name="Lee J.-S."/>
            <person name="Kim H.S."/>
            <person name="Kim J.-S."/>
        </authorList>
    </citation>
    <scope>NUCLEOTIDE SEQUENCE</scope>
    <source>
        <strain evidence="1">KCTC 22746</strain>
    </source>
</reference>
<dbReference type="Pfam" id="PF03683">
    <property type="entry name" value="UPF0175"/>
    <property type="match status" value="1"/>
</dbReference>
<proteinExistence type="predicted"/>
<evidence type="ECO:0000313" key="1">
    <source>
        <dbReference type="EMBL" id="MBE9662593.1"/>
    </source>
</evidence>
<gene>
    <name evidence="1" type="ORF">IRJ16_11930</name>
</gene>
<dbReference type="Proteomes" id="UP000622475">
    <property type="component" value="Unassembled WGS sequence"/>
</dbReference>